<sequence length="329" mass="36318">MNFNSELMKKLSDCFSPSGREKNIRDIITEEIKDYVDEIKVDPLGNLIARKKGNGKKILFSAHMDQIGLIITHVDEKGFLRFSNVGGIHAKEIIGLTMVFDNGLQGVVCCEELKDNEKLTMSKLYIDVASTDPEFVKKNFHIGDMCVFKSEYYETPDCTICRAADDRIGCYIQIEAIKDHPVTENDVYYVFSVQEEVGTRGAKTAGYSVNPDLAVALDVTATGDSLDGIKMDVKLGGGAAIKLMDKSMITHPDVKNLLTNLAEENNIKYQYEVLEFGGTDAGPIHMTREGIPSGVISIPTRNLHSAAEIINKKDVLECIKLLKATAVSK</sequence>
<evidence type="ECO:0000256" key="4">
    <source>
        <dbReference type="ARBA" id="ARBA00022723"/>
    </source>
</evidence>
<evidence type="ECO:0000256" key="3">
    <source>
        <dbReference type="ARBA" id="ARBA00022670"/>
    </source>
</evidence>
<evidence type="ECO:0000256" key="5">
    <source>
        <dbReference type="ARBA" id="ARBA00022801"/>
    </source>
</evidence>
<keyword evidence="3" id="KW-0645">Protease</keyword>
<dbReference type="Proteomes" id="UP000315343">
    <property type="component" value="Unassembled WGS sequence"/>
</dbReference>
<name>A0A562JGT8_9FIRM</name>
<evidence type="ECO:0000313" key="10">
    <source>
        <dbReference type="Proteomes" id="UP000315343"/>
    </source>
</evidence>
<comment type="cofactor">
    <cofactor evidence="8">
        <name>a divalent metal cation</name>
        <dbReference type="ChEBI" id="CHEBI:60240"/>
    </cofactor>
    <text evidence="8">Binds 2 divalent metal cations per subunit.</text>
</comment>
<comment type="caution">
    <text evidence="9">The sequence shown here is derived from an EMBL/GenBank/DDBJ whole genome shotgun (WGS) entry which is preliminary data.</text>
</comment>
<reference evidence="9 10" key="1">
    <citation type="submission" date="2019-07" db="EMBL/GenBank/DDBJ databases">
        <title>Genomic Encyclopedia of Type Strains, Phase I: the one thousand microbial genomes (KMG-I) project.</title>
        <authorList>
            <person name="Kyrpides N."/>
        </authorList>
    </citation>
    <scope>NUCLEOTIDE SEQUENCE [LARGE SCALE GENOMIC DNA]</scope>
    <source>
        <strain evidence="9 10">DSM 13558</strain>
    </source>
</reference>
<accession>A0A562JGT8</accession>
<feature type="active site" description="Proton acceptor" evidence="7">
    <location>
        <position position="195"/>
    </location>
</feature>
<dbReference type="GO" id="GO:0006508">
    <property type="term" value="P:proteolysis"/>
    <property type="evidence" value="ECO:0007669"/>
    <property type="project" value="UniProtKB-KW"/>
</dbReference>
<evidence type="ECO:0000256" key="2">
    <source>
        <dbReference type="ARBA" id="ARBA00022438"/>
    </source>
</evidence>
<protein>
    <submittedName>
        <fullName evidence="9">Endoglucanase</fullName>
    </submittedName>
</protein>
<keyword evidence="10" id="KW-1185">Reference proteome</keyword>
<dbReference type="PANTHER" id="PTHR32481">
    <property type="entry name" value="AMINOPEPTIDASE"/>
    <property type="match status" value="1"/>
</dbReference>
<dbReference type="AlphaFoldDB" id="A0A562JGT8"/>
<keyword evidence="5" id="KW-0378">Hydrolase</keyword>
<dbReference type="PANTHER" id="PTHR32481:SF0">
    <property type="entry name" value="AMINOPEPTIDASE YPDE-RELATED"/>
    <property type="match status" value="1"/>
</dbReference>
<proteinExistence type="inferred from homology"/>
<keyword evidence="4 8" id="KW-0479">Metal-binding</keyword>
<organism evidence="9 10">
    <name type="scientific">Sedimentibacter saalensis</name>
    <dbReference type="NCBI Taxonomy" id="130788"/>
    <lineage>
        <taxon>Bacteria</taxon>
        <taxon>Bacillati</taxon>
        <taxon>Bacillota</taxon>
        <taxon>Tissierellia</taxon>
        <taxon>Sedimentibacter</taxon>
    </lineage>
</organism>
<dbReference type="RefSeq" id="WP_145080029.1">
    <property type="nucleotide sequence ID" value="NZ_JBCFAR010000001.1"/>
</dbReference>
<dbReference type="GO" id="GO:0004177">
    <property type="term" value="F:aminopeptidase activity"/>
    <property type="evidence" value="ECO:0007669"/>
    <property type="project" value="UniProtKB-UniRule"/>
</dbReference>
<evidence type="ECO:0000256" key="1">
    <source>
        <dbReference type="ARBA" id="ARBA00006272"/>
    </source>
</evidence>
<comment type="similarity">
    <text evidence="1 6">Belongs to the peptidase M42 family.</text>
</comment>
<dbReference type="CDD" id="cd05656">
    <property type="entry name" value="M42_Frv"/>
    <property type="match status" value="1"/>
</dbReference>
<evidence type="ECO:0000256" key="7">
    <source>
        <dbReference type="PIRSR" id="PIRSR001123-1"/>
    </source>
</evidence>
<keyword evidence="2" id="KW-0031">Aminopeptidase</keyword>
<dbReference type="SUPFAM" id="SSF101821">
    <property type="entry name" value="Aminopeptidase/glucanase lid domain"/>
    <property type="match status" value="1"/>
</dbReference>
<dbReference type="Gene3D" id="2.40.30.40">
    <property type="entry name" value="Peptidase M42, domain 2"/>
    <property type="match status" value="1"/>
</dbReference>
<evidence type="ECO:0000313" key="9">
    <source>
        <dbReference type="EMBL" id="TWH82407.1"/>
    </source>
</evidence>
<dbReference type="InterPro" id="IPR023367">
    <property type="entry name" value="Peptidase_M42_dom2"/>
</dbReference>
<dbReference type="SUPFAM" id="SSF53187">
    <property type="entry name" value="Zn-dependent exopeptidases"/>
    <property type="match status" value="1"/>
</dbReference>
<feature type="binding site" evidence="8">
    <location>
        <position position="218"/>
    </location>
    <ligand>
        <name>Zn(2+)</name>
        <dbReference type="ChEBI" id="CHEBI:29105"/>
        <label>1</label>
    </ligand>
</feature>
<dbReference type="PIRSF" id="PIRSF001123">
    <property type="entry name" value="PepA_GA"/>
    <property type="match status" value="1"/>
</dbReference>
<feature type="binding site" evidence="8">
    <location>
        <position position="165"/>
    </location>
    <ligand>
        <name>Zn(2+)</name>
        <dbReference type="ChEBI" id="CHEBI:29105"/>
        <label>2</label>
    </ligand>
</feature>
<dbReference type="InterPro" id="IPR051464">
    <property type="entry name" value="Peptidase_M42_aminopept"/>
</dbReference>
<feature type="binding site" evidence="8">
    <location>
        <position position="165"/>
    </location>
    <ligand>
        <name>Zn(2+)</name>
        <dbReference type="ChEBI" id="CHEBI:29105"/>
        <label>1</label>
    </ligand>
</feature>
<evidence type="ECO:0000256" key="8">
    <source>
        <dbReference type="PIRSR" id="PIRSR001123-2"/>
    </source>
</evidence>
<dbReference type="InterPro" id="IPR008007">
    <property type="entry name" value="Peptidase_M42"/>
</dbReference>
<dbReference type="EMBL" id="VLKH01000002">
    <property type="protein sequence ID" value="TWH82407.1"/>
    <property type="molecule type" value="Genomic_DNA"/>
</dbReference>
<gene>
    <name evidence="9" type="ORF">LY60_00705</name>
</gene>
<dbReference type="GO" id="GO:0046872">
    <property type="term" value="F:metal ion binding"/>
    <property type="evidence" value="ECO:0007669"/>
    <property type="project" value="UniProtKB-UniRule"/>
</dbReference>
<feature type="binding site" evidence="8">
    <location>
        <position position="63"/>
    </location>
    <ligand>
        <name>Zn(2+)</name>
        <dbReference type="ChEBI" id="CHEBI:29105"/>
        <label>1</label>
    </ligand>
</feature>
<feature type="binding site" evidence="8">
    <location>
        <position position="196"/>
    </location>
    <ligand>
        <name>Zn(2+)</name>
        <dbReference type="ChEBI" id="CHEBI:29105"/>
        <label>2</label>
    </ligand>
</feature>
<dbReference type="Pfam" id="PF05343">
    <property type="entry name" value="Peptidase_M42"/>
    <property type="match status" value="1"/>
</dbReference>
<feature type="binding site" evidence="8">
    <location>
        <position position="304"/>
    </location>
    <ligand>
        <name>Zn(2+)</name>
        <dbReference type="ChEBI" id="CHEBI:29105"/>
        <label>2</label>
    </ligand>
</feature>
<dbReference type="Gene3D" id="3.40.630.10">
    <property type="entry name" value="Zn peptidases"/>
    <property type="match status" value="1"/>
</dbReference>
<evidence type="ECO:0000256" key="6">
    <source>
        <dbReference type="PIRNR" id="PIRNR001123"/>
    </source>
</evidence>
<dbReference type="OrthoDB" id="9772053at2"/>